<evidence type="ECO:0000256" key="6">
    <source>
        <dbReference type="SAM" id="Phobius"/>
    </source>
</evidence>
<name>A0A6S6T3Q0_9BACT</name>
<feature type="transmembrane region" description="Helical" evidence="6">
    <location>
        <begin position="111"/>
        <end position="128"/>
    </location>
</feature>
<dbReference type="AlphaFoldDB" id="A0A6S6T3Q0"/>
<accession>A0A6S6T3Q0</accession>
<keyword evidence="3 6" id="KW-0812">Transmembrane</keyword>
<reference evidence="7" key="1">
    <citation type="submission" date="2020-01" db="EMBL/GenBank/DDBJ databases">
        <authorList>
            <person name="Meier V. D."/>
            <person name="Meier V D."/>
        </authorList>
    </citation>
    <scope>NUCLEOTIDE SEQUENCE</scope>
    <source>
        <strain evidence="7">HLG_WM_MAG_10</strain>
    </source>
</reference>
<dbReference type="EMBL" id="CACVAQ010000174">
    <property type="protein sequence ID" value="CAA6811255.1"/>
    <property type="molecule type" value="Genomic_DNA"/>
</dbReference>
<organism evidence="7">
    <name type="scientific">uncultured Aureispira sp</name>
    <dbReference type="NCBI Taxonomy" id="1331704"/>
    <lineage>
        <taxon>Bacteria</taxon>
        <taxon>Pseudomonadati</taxon>
        <taxon>Bacteroidota</taxon>
        <taxon>Saprospiria</taxon>
        <taxon>Saprospirales</taxon>
        <taxon>Saprospiraceae</taxon>
        <taxon>Aureispira</taxon>
        <taxon>environmental samples</taxon>
    </lineage>
</organism>
<dbReference type="PANTHER" id="PTHR43461:SF1">
    <property type="entry name" value="TRANSMEMBRANE PROTEIN 256"/>
    <property type="match status" value="1"/>
</dbReference>
<feature type="transmembrane region" description="Helical" evidence="6">
    <location>
        <begin position="45"/>
        <end position="63"/>
    </location>
</feature>
<evidence type="ECO:0000313" key="7">
    <source>
        <dbReference type="EMBL" id="CAA6811255.1"/>
    </source>
</evidence>
<proteinExistence type="inferred from homology"/>
<dbReference type="Pfam" id="PF04241">
    <property type="entry name" value="DUF423"/>
    <property type="match status" value="1"/>
</dbReference>
<dbReference type="InterPro" id="IPR006696">
    <property type="entry name" value="DUF423"/>
</dbReference>
<dbReference type="GO" id="GO:0005886">
    <property type="term" value="C:plasma membrane"/>
    <property type="evidence" value="ECO:0007669"/>
    <property type="project" value="TreeGrafter"/>
</dbReference>
<evidence type="ECO:0000256" key="3">
    <source>
        <dbReference type="ARBA" id="ARBA00022692"/>
    </source>
</evidence>
<evidence type="ECO:0000256" key="2">
    <source>
        <dbReference type="ARBA" id="ARBA00009694"/>
    </source>
</evidence>
<protein>
    <submittedName>
        <fullName evidence="7">COG2363</fullName>
    </submittedName>
</protein>
<keyword evidence="5 6" id="KW-0472">Membrane</keyword>
<evidence type="ECO:0000256" key="4">
    <source>
        <dbReference type="ARBA" id="ARBA00022989"/>
    </source>
</evidence>
<feature type="transmembrane region" description="Helical" evidence="6">
    <location>
        <begin position="70"/>
        <end position="91"/>
    </location>
</feature>
<evidence type="ECO:0000256" key="5">
    <source>
        <dbReference type="ARBA" id="ARBA00023136"/>
    </source>
</evidence>
<gene>
    <name evidence="7" type="ORF">HELGO_WM37946</name>
</gene>
<sequence length="140" mass="15749">MYKKLLILSAVLGILAVILGAFGAHALANKLSESQLRTYQTGIQYHYYHTITLLVLVLASRFYSKPIWLYRGAVFFILGIFCFSGSIYLLACKELLSLQNWTKIIGPITPIGGLFFIVGWASILIHAFQDSELTRSKQME</sequence>
<comment type="subcellular location">
    <subcellularLocation>
        <location evidence="1">Membrane</location>
        <topology evidence="1">Multi-pass membrane protein</topology>
    </subcellularLocation>
</comment>
<comment type="similarity">
    <text evidence="2">Belongs to the UPF0382 family.</text>
</comment>
<keyword evidence="4 6" id="KW-1133">Transmembrane helix</keyword>
<evidence type="ECO:0000256" key="1">
    <source>
        <dbReference type="ARBA" id="ARBA00004141"/>
    </source>
</evidence>
<dbReference type="PANTHER" id="PTHR43461">
    <property type="entry name" value="TRANSMEMBRANE PROTEIN 256"/>
    <property type="match status" value="1"/>
</dbReference>